<sequence>MPEHDTIPHDHIPLALEDLTARVRKLELENLQLRKENLFVQLQLMALERGRALDDSDHDTAVTWDQLRALRDRIESID</sequence>
<dbReference type="RefSeq" id="WP_255888992.1">
    <property type="nucleotide sequence ID" value="NZ_JAFMZM010000001.1"/>
</dbReference>
<reference evidence="3" key="1">
    <citation type="journal article" date="2019" name="Int. J. Syst. Evol. Microbiol.">
        <title>The Global Catalogue of Microorganisms (GCM) 10K type strain sequencing project: providing services to taxonomists for standard genome sequencing and annotation.</title>
        <authorList>
            <consortium name="The Broad Institute Genomics Platform"/>
            <consortium name="The Broad Institute Genome Sequencing Center for Infectious Disease"/>
            <person name="Wu L."/>
            <person name="Ma J."/>
        </authorList>
    </citation>
    <scope>NUCLEOTIDE SEQUENCE [LARGE SCALE GENOMIC DNA]</scope>
    <source>
        <strain evidence="3">FCH27</strain>
    </source>
</reference>
<keyword evidence="1" id="KW-0175">Coiled coil</keyword>
<comment type="caution">
    <text evidence="2">The sequence shown here is derived from an EMBL/GenBank/DDBJ whole genome shotgun (WGS) entry which is preliminary data.</text>
</comment>
<organism evidence="2 3">
    <name type="scientific">Nocardioides astragali</name>
    <dbReference type="NCBI Taxonomy" id="1776736"/>
    <lineage>
        <taxon>Bacteria</taxon>
        <taxon>Bacillati</taxon>
        <taxon>Actinomycetota</taxon>
        <taxon>Actinomycetes</taxon>
        <taxon>Propionibacteriales</taxon>
        <taxon>Nocardioidaceae</taxon>
        <taxon>Nocardioides</taxon>
    </lineage>
</organism>
<evidence type="ECO:0000256" key="1">
    <source>
        <dbReference type="SAM" id="Coils"/>
    </source>
</evidence>
<evidence type="ECO:0000313" key="3">
    <source>
        <dbReference type="Proteomes" id="UP001596524"/>
    </source>
</evidence>
<keyword evidence="3" id="KW-1185">Reference proteome</keyword>
<proteinExistence type="predicted"/>
<name>A0ABW2N5L8_9ACTN</name>
<protein>
    <submittedName>
        <fullName evidence="2">Uncharacterized protein</fullName>
    </submittedName>
</protein>
<accession>A0ABW2N5L8</accession>
<evidence type="ECO:0000313" key="2">
    <source>
        <dbReference type="EMBL" id="MFC7362587.1"/>
    </source>
</evidence>
<feature type="coiled-coil region" evidence="1">
    <location>
        <begin position="16"/>
        <end position="48"/>
    </location>
</feature>
<gene>
    <name evidence="2" type="ORF">ACFQO6_20125</name>
</gene>
<dbReference type="Proteomes" id="UP001596524">
    <property type="component" value="Unassembled WGS sequence"/>
</dbReference>
<dbReference type="EMBL" id="JBHTCH010000025">
    <property type="protein sequence ID" value="MFC7362587.1"/>
    <property type="molecule type" value="Genomic_DNA"/>
</dbReference>